<accession>A0A9X5BIU5</accession>
<dbReference type="RefSeq" id="WP_277935474.1">
    <property type="nucleotide sequence ID" value="NZ_QZDT01000050.1"/>
</dbReference>
<gene>
    <name evidence="2" type="ORF">D5281_19810</name>
</gene>
<keyword evidence="3" id="KW-1185">Reference proteome</keyword>
<evidence type="ECO:0000313" key="3">
    <source>
        <dbReference type="Proteomes" id="UP001154420"/>
    </source>
</evidence>
<reference evidence="2" key="1">
    <citation type="submission" date="2018-09" db="EMBL/GenBank/DDBJ databases">
        <title>Murine metabolic-syndrome-specific gut microbial biobank.</title>
        <authorList>
            <person name="Liu C."/>
        </authorList>
    </citation>
    <scope>NUCLEOTIDE SEQUENCE</scope>
    <source>
        <strain evidence="2">D42-62</strain>
    </source>
</reference>
<sequence>EMESYRELILENIDYDILLERNPYDKDLLDGYVELMLEICCSTRESVRICGQEVLTEVVKSRFLKLNSEHIGYVMDSLKSNTAKIGNIKAYTLAALYNAPVTMGQYYTSLVSHDMAHGLLDG</sequence>
<proteinExistence type="predicted"/>
<dbReference type="Proteomes" id="UP001154420">
    <property type="component" value="Unassembled WGS sequence"/>
</dbReference>
<feature type="domain" description="DUF6017" evidence="1">
    <location>
        <begin position="1"/>
        <end position="118"/>
    </location>
</feature>
<dbReference type="EMBL" id="QZDT01000050">
    <property type="protein sequence ID" value="NBJ94760.1"/>
    <property type="molecule type" value="Genomic_DNA"/>
</dbReference>
<dbReference type="AlphaFoldDB" id="A0A9X5BIU5"/>
<evidence type="ECO:0000313" key="2">
    <source>
        <dbReference type="EMBL" id="NBJ94760.1"/>
    </source>
</evidence>
<protein>
    <submittedName>
        <fullName evidence="2">Replication initiator A domain-containing protein</fullName>
    </submittedName>
</protein>
<name>A0A9X5BIU5_9FIRM</name>
<organism evidence="2 3">
    <name type="scientific">Parablautia muri</name>
    <dbReference type="NCBI Taxonomy" id="2320879"/>
    <lineage>
        <taxon>Bacteria</taxon>
        <taxon>Bacillati</taxon>
        <taxon>Bacillota</taxon>
        <taxon>Clostridia</taxon>
        <taxon>Lachnospirales</taxon>
        <taxon>Lachnospiraceae</taxon>
        <taxon>Parablautia</taxon>
    </lineage>
</organism>
<dbReference type="Pfam" id="PF19481">
    <property type="entry name" value="DUF6017"/>
    <property type="match status" value="1"/>
</dbReference>
<dbReference type="InterPro" id="IPR046059">
    <property type="entry name" value="DUF6017"/>
</dbReference>
<evidence type="ECO:0000259" key="1">
    <source>
        <dbReference type="Pfam" id="PF19481"/>
    </source>
</evidence>
<feature type="non-terminal residue" evidence="2">
    <location>
        <position position="1"/>
    </location>
</feature>
<comment type="caution">
    <text evidence="2">The sequence shown here is derived from an EMBL/GenBank/DDBJ whole genome shotgun (WGS) entry which is preliminary data.</text>
</comment>